<reference evidence="2 3" key="1">
    <citation type="submission" date="2016-10" db="EMBL/GenBank/DDBJ databases">
        <title>The genome sequence of Colletotrichum fioriniae PJ7.</title>
        <authorList>
            <person name="Baroncelli R."/>
        </authorList>
    </citation>
    <scope>NUCLEOTIDE SEQUENCE [LARGE SCALE GENOMIC DNA]</scope>
    <source>
        <strain evidence="2">Col 31</strain>
    </source>
</reference>
<protein>
    <submittedName>
        <fullName evidence="2">Uncharacterized protein</fullName>
    </submittedName>
</protein>
<evidence type="ECO:0000313" key="2">
    <source>
        <dbReference type="EMBL" id="KAK1453088.1"/>
    </source>
</evidence>
<gene>
    <name evidence="2" type="ORF">CMEL01_04747</name>
</gene>
<dbReference type="EMBL" id="MLGG01000035">
    <property type="protein sequence ID" value="KAK1453088.1"/>
    <property type="molecule type" value="Genomic_DNA"/>
</dbReference>
<evidence type="ECO:0000256" key="1">
    <source>
        <dbReference type="SAM" id="MobiDB-lite"/>
    </source>
</evidence>
<comment type="caution">
    <text evidence="2">The sequence shown here is derived from an EMBL/GenBank/DDBJ whole genome shotgun (WGS) entry which is preliminary data.</text>
</comment>
<feature type="compositionally biased region" description="Polar residues" evidence="1">
    <location>
        <begin position="23"/>
        <end position="33"/>
    </location>
</feature>
<keyword evidence="3" id="KW-1185">Reference proteome</keyword>
<evidence type="ECO:0000313" key="3">
    <source>
        <dbReference type="Proteomes" id="UP001239795"/>
    </source>
</evidence>
<feature type="region of interest" description="Disordered" evidence="1">
    <location>
        <begin position="14"/>
        <end position="38"/>
    </location>
</feature>
<proteinExistence type="predicted"/>
<accession>A0AAI9XK25</accession>
<dbReference type="Proteomes" id="UP001239795">
    <property type="component" value="Unassembled WGS sequence"/>
</dbReference>
<sequence>MSDSQYQECLRIVAEQSKESESEPTASQSNLQNEEADDEMVIDEDTLNNMFAGWIGHMPIPAGPDELEDEEEARWFIE</sequence>
<name>A0AAI9XK25_9PEZI</name>
<dbReference type="AlphaFoldDB" id="A0AAI9XK25"/>
<organism evidence="2 3">
    <name type="scientific">Colletotrichum melonis</name>
    <dbReference type="NCBI Taxonomy" id="1209925"/>
    <lineage>
        <taxon>Eukaryota</taxon>
        <taxon>Fungi</taxon>
        <taxon>Dikarya</taxon>
        <taxon>Ascomycota</taxon>
        <taxon>Pezizomycotina</taxon>
        <taxon>Sordariomycetes</taxon>
        <taxon>Hypocreomycetidae</taxon>
        <taxon>Glomerellales</taxon>
        <taxon>Glomerellaceae</taxon>
        <taxon>Colletotrichum</taxon>
        <taxon>Colletotrichum acutatum species complex</taxon>
    </lineage>
</organism>